<reference evidence="3" key="2">
    <citation type="submission" date="2021-03" db="UniProtKB">
        <authorList>
            <consortium name="EnsemblPlants"/>
        </authorList>
    </citation>
    <scope>IDENTIFICATION</scope>
</reference>
<keyword evidence="4" id="KW-1185">Reference proteome</keyword>
<protein>
    <submittedName>
        <fullName evidence="3">Uncharacterized protein</fullName>
    </submittedName>
</protein>
<feature type="transmembrane region" description="Helical" evidence="2">
    <location>
        <begin position="356"/>
        <end position="374"/>
    </location>
</feature>
<evidence type="ECO:0000256" key="1">
    <source>
        <dbReference type="SAM" id="MobiDB-lite"/>
    </source>
</evidence>
<evidence type="ECO:0000313" key="4">
    <source>
        <dbReference type="Proteomes" id="UP000596660"/>
    </source>
</evidence>
<feature type="transmembrane region" description="Helical" evidence="2">
    <location>
        <begin position="469"/>
        <end position="491"/>
    </location>
</feature>
<keyword evidence="2" id="KW-1133">Transmembrane helix</keyword>
<dbReference type="OMA" id="HEPCHCN"/>
<dbReference type="Proteomes" id="UP000596660">
    <property type="component" value="Unplaced"/>
</dbReference>
<feature type="transmembrane region" description="Helical" evidence="2">
    <location>
        <begin position="498"/>
        <end position="517"/>
    </location>
</feature>
<dbReference type="EnsemblPlants" id="AUR62008931-RA">
    <property type="protein sequence ID" value="AUR62008931-RA:cds"/>
    <property type="gene ID" value="AUR62008931"/>
</dbReference>
<dbReference type="Gramene" id="AUR62008931-RA">
    <property type="protein sequence ID" value="AUR62008931-RA:cds"/>
    <property type="gene ID" value="AUR62008931"/>
</dbReference>
<keyword evidence="2" id="KW-0472">Membrane</keyword>
<name>A0A803LAP2_CHEQI</name>
<feature type="region of interest" description="Disordered" evidence="1">
    <location>
        <begin position="646"/>
        <end position="670"/>
    </location>
</feature>
<dbReference type="AlphaFoldDB" id="A0A803LAP2"/>
<dbReference type="PANTHER" id="PTHR34553">
    <property type="entry name" value="OS05G0597400 PROTEIN"/>
    <property type="match status" value="1"/>
</dbReference>
<organism evidence="3 4">
    <name type="scientific">Chenopodium quinoa</name>
    <name type="common">Quinoa</name>
    <dbReference type="NCBI Taxonomy" id="63459"/>
    <lineage>
        <taxon>Eukaryota</taxon>
        <taxon>Viridiplantae</taxon>
        <taxon>Streptophyta</taxon>
        <taxon>Embryophyta</taxon>
        <taxon>Tracheophyta</taxon>
        <taxon>Spermatophyta</taxon>
        <taxon>Magnoliopsida</taxon>
        <taxon>eudicotyledons</taxon>
        <taxon>Gunneridae</taxon>
        <taxon>Pentapetalae</taxon>
        <taxon>Caryophyllales</taxon>
        <taxon>Chenopodiaceae</taxon>
        <taxon>Chenopodioideae</taxon>
        <taxon>Atripliceae</taxon>
        <taxon>Chenopodium</taxon>
    </lineage>
</organism>
<sequence>MEYDVRDLYPLTSLQIGDVQSYLSQAYLFFAIYSHKFLILVDNHSWRMNNNHSKSTHLRELFATKYRTSPFKNSRALLRRVSARYKDNSISSNDERKKLYRWVSVVNSQRWRAQAFFSLVDLHVALHGFIVFEVYWKDIRGINYFSELQTQNKLNILPTKLVKSYCCCQSDISMAFEVKSMRKWDFHSIDQASSCIQTWFSGSQSEIESLWKCLMSLDDKVPSQSPQKVRISFNDLLIGHGKHTKSSSIDDYFDVRECTHQGTDPDLCCEHKLPEKQNEQKTPRRQQDTDIEPVHYKDTLLKFYFDDRDLPFTLKRIITSDLRLLTLLESGLPSWVVFLQSYPFFCKVYRPWMRPLVRTLYILISLVTCVIGFYDLYKNVPVLKAAASRICGPIFIWIEDWDMISRVRYLGTMLFIQNFEKAMRWSLKIGQVLKLLLLLLTKPLMEPLQDLVEFTSPLWILLCEAGSDFYSMVSFALITLCSLVFDLFELLLSPFQLLYSYIVIIVSFFSPIFASVWDLCQVPLQMCSPMGSHATFFFSNMYKDLQEMLMLIVSKATEVGHLATQLSKAKPATTEVSIWSSLWKDLFSKVFRSLRSISYGLIAFLDSCNRHRLSTSNHLREYIRRMSELLSSGLKASQRALPSTGLKASHQALAEEGCQQQSPEDHEHFD</sequence>
<evidence type="ECO:0000256" key="2">
    <source>
        <dbReference type="SAM" id="Phobius"/>
    </source>
</evidence>
<reference evidence="3" key="1">
    <citation type="journal article" date="2017" name="Nature">
        <title>The genome of Chenopodium quinoa.</title>
        <authorList>
            <person name="Jarvis D.E."/>
            <person name="Ho Y.S."/>
            <person name="Lightfoot D.J."/>
            <person name="Schmoeckel S.M."/>
            <person name="Li B."/>
            <person name="Borm T.J.A."/>
            <person name="Ohyanagi H."/>
            <person name="Mineta K."/>
            <person name="Michell C.T."/>
            <person name="Saber N."/>
            <person name="Kharbatia N.M."/>
            <person name="Rupper R.R."/>
            <person name="Sharp A.R."/>
            <person name="Dally N."/>
            <person name="Boughton B.A."/>
            <person name="Woo Y.H."/>
            <person name="Gao G."/>
            <person name="Schijlen E.G.W.M."/>
            <person name="Guo X."/>
            <person name="Momin A.A."/>
            <person name="Negrao S."/>
            <person name="Al-Babili S."/>
            <person name="Gehring C."/>
            <person name="Roessner U."/>
            <person name="Jung C."/>
            <person name="Murphy K."/>
            <person name="Arold S.T."/>
            <person name="Gojobori T."/>
            <person name="van der Linden C.G."/>
            <person name="van Loo E.N."/>
            <person name="Jellen E.N."/>
            <person name="Maughan P.J."/>
            <person name="Tester M."/>
        </authorList>
    </citation>
    <scope>NUCLEOTIDE SEQUENCE [LARGE SCALE GENOMIC DNA]</scope>
    <source>
        <strain evidence="3">cv. PI 614886</strain>
    </source>
</reference>
<accession>A0A803LAP2</accession>
<keyword evidence="2" id="KW-0812">Transmembrane</keyword>
<feature type="region of interest" description="Disordered" evidence="1">
    <location>
        <begin position="269"/>
        <end position="289"/>
    </location>
</feature>
<dbReference type="PANTHER" id="PTHR34553:SF8">
    <property type="match status" value="1"/>
</dbReference>
<proteinExistence type="predicted"/>
<evidence type="ECO:0000313" key="3">
    <source>
        <dbReference type="EnsemblPlants" id="AUR62008931-RA:cds"/>
    </source>
</evidence>